<evidence type="ECO:0008006" key="3">
    <source>
        <dbReference type="Google" id="ProtNLM"/>
    </source>
</evidence>
<feature type="non-terminal residue" evidence="1">
    <location>
        <position position="1"/>
    </location>
</feature>
<comment type="caution">
    <text evidence="1">The sequence shown here is derived from an EMBL/GenBank/DDBJ whole genome shotgun (WGS) entry which is preliminary data.</text>
</comment>
<protein>
    <recommendedName>
        <fullName evidence="3">Protein kinase domain-containing protein</fullName>
    </recommendedName>
</protein>
<keyword evidence="2" id="KW-1185">Reference proteome</keyword>
<accession>A0AAJ0FSN2</accession>
<sequence length="81" mass="9172">LKLDNIMVAIEDASTVEDFVKGQESHTVACKTVGDYAIYRCHNDRRPILKNTRNLLPYIADFGLAQYGNKPEPLVHPFQPD</sequence>
<evidence type="ECO:0000313" key="1">
    <source>
        <dbReference type="EMBL" id="KAK2595526.1"/>
    </source>
</evidence>
<dbReference type="AlphaFoldDB" id="A0AAJ0FSN2"/>
<gene>
    <name evidence="1" type="ORF">QQS21_006754</name>
</gene>
<name>A0AAJ0FSN2_9HYPO</name>
<dbReference type="EMBL" id="JASWJB010000129">
    <property type="protein sequence ID" value="KAK2595526.1"/>
    <property type="molecule type" value="Genomic_DNA"/>
</dbReference>
<organism evidence="1 2">
    <name type="scientific">Conoideocrella luteorostrata</name>
    <dbReference type="NCBI Taxonomy" id="1105319"/>
    <lineage>
        <taxon>Eukaryota</taxon>
        <taxon>Fungi</taxon>
        <taxon>Dikarya</taxon>
        <taxon>Ascomycota</taxon>
        <taxon>Pezizomycotina</taxon>
        <taxon>Sordariomycetes</taxon>
        <taxon>Hypocreomycetidae</taxon>
        <taxon>Hypocreales</taxon>
        <taxon>Clavicipitaceae</taxon>
        <taxon>Conoideocrella</taxon>
    </lineage>
</organism>
<evidence type="ECO:0000313" key="2">
    <source>
        <dbReference type="Proteomes" id="UP001251528"/>
    </source>
</evidence>
<dbReference type="Proteomes" id="UP001251528">
    <property type="component" value="Unassembled WGS sequence"/>
</dbReference>
<proteinExistence type="predicted"/>
<reference evidence="1" key="1">
    <citation type="submission" date="2023-06" db="EMBL/GenBank/DDBJ databases">
        <title>Conoideocrella luteorostrata (Hypocreales: Clavicipitaceae), a potential biocontrol fungus for elongate hemlock scale in United States Christmas tree production areas.</title>
        <authorList>
            <person name="Barrett H."/>
            <person name="Lovett B."/>
            <person name="Macias A.M."/>
            <person name="Stajich J.E."/>
            <person name="Kasson M.T."/>
        </authorList>
    </citation>
    <scope>NUCLEOTIDE SEQUENCE</scope>
    <source>
        <strain evidence="1">ARSEF 14590</strain>
    </source>
</reference>